<feature type="transmembrane region" description="Helical" evidence="22">
    <location>
        <begin position="54"/>
        <end position="75"/>
    </location>
</feature>
<keyword evidence="10 22" id="KW-0812">Transmembrane</keyword>
<dbReference type="PROSITE" id="PS50885">
    <property type="entry name" value="HAMP"/>
    <property type="match status" value="1"/>
</dbReference>
<keyword evidence="17 21" id="KW-0902">Two-component regulatory system</keyword>
<evidence type="ECO:0000256" key="7">
    <source>
        <dbReference type="ARBA" id="ARBA00022490"/>
    </source>
</evidence>
<feature type="domain" description="HAMP" evidence="24">
    <location>
        <begin position="74"/>
        <end position="128"/>
    </location>
</feature>
<dbReference type="SMART" id="SM00304">
    <property type="entry name" value="HAMP"/>
    <property type="match status" value="1"/>
</dbReference>
<dbReference type="InterPro" id="IPR003594">
    <property type="entry name" value="HATPase_dom"/>
</dbReference>
<dbReference type="RefSeq" id="WP_188990604.1">
    <property type="nucleotide sequence ID" value="NZ_BMHP01000001.1"/>
</dbReference>
<evidence type="ECO:0000256" key="10">
    <source>
        <dbReference type="ARBA" id="ARBA00022692"/>
    </source>
</evidence>
<dbReference type="SUPFAM" id="SSF55874">
    <property type="entry name" value="ATPase domain of HSP90 chaperone/DNA topoisomerase II/histidine kinase"/>
    <property type="match status" value="1"/>
</dbReference>
<evidence type="ECO:0000256" key="19">
    <source>
        <dbReference type="ARBA" id="ARBA00023136"/>
    </source>
</evidence>
<dbReference type="GO" id="GO:0005886">
    <property type="term" value="C:plasma membrane"/>
    <property type="evidence" value="ECO:0007669"/>
    <property type="project" value="UniProtKB-SubCell"/>
</dbReference>
<keyword evidence="18" id="KW-0411">Iron-sulfur</keyword>
<dbReference type="Pfam" id="PF07730">
    <property type="entry name" value="HisKA_3"/>
    <property type="match status" value="1"/>
</dbReference>
<dbReference type="Proteomes" id="UP000612456">
    <property type="component" value="Unassembled WGS sequence"/>
</dbReference>
<dbReference type="InterPro" id="IPR017202">
    <property type="entry name" value="LiaS/VraS"/>
</dbReference>
<dbReference type="Pfam" id="PF02518">
    <property type="entry name" value="HATPase_c"/>
    <property type="match status" value="1"/>
</dbReference>
<keyword evidence="26" id="KW-1185">Reference proteome</keyword>
<dbReference type="CDD" id="cd16917">
    <property type="entry name" value="HATPase_UhpB-NarQ-NarX-like"/>
    <property type="match status" value="1"/>
</dbReference>
<evidence type="ECO:0000256" key="4">
    <source>
        <dbReference type="ARBA" id="ARBA00004651"/>
    </source>
</evidence>
<dbReference type="InterPro" id="IPR011712">
    <property type="entry name" value="Sig_transdc_His_kin_sub3_dim/P"/>
</dbReference>
<evidence type="ECO:0000256" key="2">
    <source>
        <dbReference type="ARBA" id="ARBA00001966"/>
    </source>
</evidence>
<keyword evidence="13 21" id="KW-0418">Kinase</keyword>
<evidence type="ECO:0000256" key="13">
    <source>
        <dbReference type="ARBA" id="ARBA00022777"/>
    </source>
</evidence>
<evidence type="ECO:0000256" key="12">
    <source>
        <dbReference type="ARBA" id="ARBA00022741"/>
    </source>
</evidence>
<evidence type="ECO:0000256" key="14">
    <source>
        <dbReference type="ARBA" id="ARBA00022840"/>
    </source>
</evidence>
<dbReference type="InterPro" id="IPR036890">
    <property type="entry name" value="HATPase_C_sf"/>
</dbReference>
<dbReference type="PIRSF" id="PIRSF037431">
    <property type="entry name" value="STHK_LiaS"/>
    <property type="match status" value="1"/>
</dbReference>
<evidence type="ECO:0000256" key="15">
    <source>
        <dbReference type="ARBA" id="ARBA00022989"/>
    </source>
</evidence>
<keyword evidence="11" id="KW-0479">Metal-binding</keyword>
<feature type="domain" description="Histidine kinase" evidence="23">
    <location>
        <begin position="155"/>
        <end position="349"/>
    </location>
</feature>
<keyword evidence="14 21" id="KW-0067">ATP-binding</keyword>
<evidence type="ECO:0000256" key="16">
    <source>
        <dbReference type="ARBA" id="ARBA00023004"/>
    </source>
</evidence>
<organism evidence="25 26">
    <name type="scientific">Paenibacillus nasutitermitis</name>
    <dbReference type="NCBI Taxonomy" id="1652958"/>
    <lineage>
        <taxon>Bacteria</taxon>
        <taxon>Bacillati</taxon>
        <taxon>Bacillota</taxon>
        <taxon>Bacilli</taxon>
        <taxon>Bacillales</taxon>
        <taxon>Paenibacillaceae</taxon>
        <taxon>Paenibacillus</taxon>
    </lineage>
</organism>
<dbReference type="PROSITE" id="PS50109">
    <property type="entry name" value="HIS_KIN"/>
    <property type="match status" value="1"/>
</dbReference>
<proteinExistence type="predicted"/>
<keyword evidence="6" id="KW-0004">4Fe-4S</keyword>
<evidence type="ECO:0000256" key="6">
    <source>
        <dbReference type="ARBA" id="ARBA00022485"/>
    </source>
</evidence>
<keyword evidence="19 21" id="KW-0472">Membrane</keyword>
<dbReference type="PRINTS" id="PR00344">
    <property type="entry name" value="BCTRLSENSOR"/>
</dbReference>
<comment type="function">
    <text evidence="20">Member of the two-component regulatory system NreB/NreC involved in the control of dissimilatory nitrate/nitrite reduction in response to oxygen. NreB functions as a direct oxygen sensor histidine kinase which is autophosphorylated, in the absence of oxygen, probably at the conserved histidine residue, and transfers its phosphate group probably to a conserved aspartate residue of NreC. NreB/NreC activates the expression of the nitrate (narGHJI) and nitrite (nir) reductase operons, as well as the putative nitrate transporter gene narT.</text>
</comment>
<dbReference type="PROSITE" id="PS51257">
    <property type="entry name" value="PROKAR_LIPOPROTEIN"/>
    <property type="match status" value="1"/>
</dbReference>
<evidence type="ECO:0000256" key="18">
    <source>
        <dbReference type="ARBA" id="ARBA00023014"/>
    </source>
</evidence>
<dbReference type="EC" id="2.7.13.3" evidence="21"/>
<dbReference type="EMBL" id="BMHP01000001">
    <property type="protein sequence ID" value="GGD58379.1"/>
    <property type="molecule type" value="Genomic_DNA"/>
</dbReference>
<comment type="subcellular location">
    <subcellularLocation>
        <location evidence="4 21">Cell membrane</location>
        <topology evidence="4 21">Multi-pass membrane protein</topology>
    </subcellularLocation>
    <subcellularLocation>
        <location evidence="3">Cytoplasm</location>
    </subcellularLocation>
</comment>
<keyword evidence="9 21" id="KW-0808">Transferase</keyword>
<evidence type="ECO:0000256" key="9">
    <source>
        <dbReference type="ARBA" id="ARBA00022679"/>
    </source>
</evidence>
<dbReference type="GO" id="GO:0005737">
    <property type="term" value="C:cytoplasm"/>
    <property type="evidence" value="ECO:0007669"/>
    <property type="project" value="UniProtKB-SubCell"/>
</dbReference>
<dbReference type="GO" id="GO:0000155">
    <property type="term" value="F:phosphorelay sensor kinase activity"/>
    <property type="evidence" value="ECO:0007669"/>
    <property type="project" value="UniProtKB-UniRule"/>
</dbReference>
<protein>
    <recommendedName>
        <fullName evidence="21">Sensor histidine kinase</fullName>
        <ecNumber evidence="21">2.7.13.3</ecNumber>
    </recommendedName>
</protein>
<dbReference type="InterPro" id="IPR050482">
    <property type="entry name" value="Sensor_HK_TwoCompSys"/>
</dbReference>
<dbReference type="InterPro" id="IPR005467">
    <property type="entry name" value="His_kinase_dom"/>
</dbReference>
<comment type="caution">
    <text evidence="25">The sequence shown here is derived from an EMBL/GenBank/DDBJ whole genome shotgun (WGS) entry which is preliminary data.</text>
</comment>
<evidence type="ECO:0000256" key="22">
    <source>
        <dbReference type="SAM" id="Phobius"/>
    </source>
</evidence>
<evidence type="ECO:0000256" key="17">
    <source>
        <dbReference type="ARBA" id="ARBA00023012"/>
    </source>
</evidence>
<evidence type="ECO:0000256" key="3">
    <source>
        <dbReference type="ARBA" id="ARBA00004496"/>
    </source>
</evidence>
<accession>A0A916YRP9</accession>
<comment type="cofactor">
    <cofactor evidence="2">
        <name>[4Fe-4S] cluster</name>
        <dbReference type="ChEBI" id="CHEBI:49883"/>
    </cofactor>
</comment>
<evidence type="ECO:0000256" key="11">
    <source>
        <dbReference type="ARBA" id="ARBA00022723"/>
    </source>
</evidence>
<keyword evidence="16" id="KW-0408">Iron</keyword>
<evidence type="ECO:0000256" key="21">
    <source>
        <dbReference type="PIRNR" id="PIRNR037431"/>
    </source>
</evidence>
<dbReference type="SMART" id="SM00387">
    <property type="entry name" value="HATPase_c"/>
    <property type="match status" value="1"/>
</dbReference>
<evidence type="ECO:0000256" key="8">
    <source>
        <dbReference type="ARBA" id="ARBA00022553"/>
    </source>
</evidence>
<dbReference type="GO" id="GO:0051539">
    <property type="term" value="F:4 iron, 4 sulfur cluster binding"/>
    <property type="evidence" value="ECO:0007669"/>
    <property type="project" value="UniProtKB-KW"/>
</dbReference>
<dbReference type="CDD" id="cd06225">
    <property type="entry name" value="HAMP"/>
    <property type="match status" value="1"/>
</dbReference>
<comment type="catalytic activity">
    <reaction evidence="1 21">
        <text>ATP + protein L-histidine = ADP + protein N-phospho-L-histidine.</text>
        <dbReference type="EC" id="2.7.13.3"/>
    </reaction>
</comment>
<keyword evidence="8" id="KW-0597">Phosphoprotein</keyword>
<reference evidence="25" key="1">
    <citation type="journal article" date="2014" name="Int. J. Syst. Evol. Microbiol.">
        <title>Complete genome sequence of Corynebacterium casei LMG S-19264T (=DSM 44701T), isolated from a smear-ripened cheese.</title>
        <authorList>
            <consortium name="US DOE Joint Genome Institute (JGI-PGF)"/>
            <person name="Walter F."/>
            <person name="Albersmeier A."/>
            <person name="Kalinowski J."/>
            <person name="Ruckert C."/>
        </authorList>
    </citation>
    <scope>NUCLEOTIDE SEQUENCE</scope>
    <source>
        <strain evidence="25">CGMCC 1.15178</strain>
    </source>
</reference>
<dbReference type="InterPro" id="IPR004358">
    <property type="entry name" value="Sig_transdc_His_kin-like_C"/>
</dbReference>
<dbReference type="GO" id="GO:0005524">
    <property type="term" value="F:ATP binding"/>
    <property type="evidence" value="ECO:0007669"/>
    <property type="project" value="UniProtKB-UniRule"/>
</dbReference>
<dbReference type="AlphaFoldDB" id="A0A916YRP9"/>
<evidence type="ECO:0000259" key="24">
    <source>
        <dbReference type="PROSITE" id="PS50885"/>
    </source>
</evidence>
<dbReference type="PANTHER" id="PTHR24421">
    <property type="entry name" value="NITRATE/NITRITE SENSOR PROTEIN NARX-RELATED"/>
    <property type="match status" value="1"/>
</dbReference>
<keyword evidence="7" id="KW-0963">Cytoplasm</keyword>
<dbReference type="Gene3D" id="6.10.340.10">
    <property type="match status" value="1"/>
</dbReference>
<gene>
    <name evidence="25" type="primary">liaS</name>
    <name evidence="25" type="ORF">GCM10010911_15220</name>
</gene>
<keyword evidence="15 22" id="KW-1133">Transmembrane helix</keyword>
<keyword evidence="5 21" id="KW-1003">Cell membrane</keyword>
<dbReference type="GO" id="GO:0046872">
    <property type="term" value="F:metal ion binding"/>
    <property type="evidence" value="ECO:0007669"/>
    <property type="project" value="UniProtKB-KW"/>
</dbReference>
<dbReference type="Gene3D" id="3.30.565.10">
    <property type="entry name" value="Histidine kinase-like ATPase, C-terminal domain"/>
    <property type="match status" value="1"/>
</dbReference>
<evidence type="ECO:0000313" key="25">
    <source>
        <dbReference type="EMBL" id="GGD58379.1"/>
    </source>
</evidence>
<reference evidence="25" key="2">
    <citation type="submission" date="2020-09" db="EMBL/GenBank/DDBJ databases">
        <authorList>
            <person name="Sun Q."/>
            <person name="Zhou Y."/>
        </authorList>
    </citation>
    <scope>NUCLEOTIDE SEQUENCE</scope>
    <source>
        <strain evidence="25">CGMCC 1.15178</strain>
    </source>
</reference>
<dbReference type="Gene3D" id="1.20.5.1930">
    <property type="match status" value="1"/>
</dbReference>
<dbReference type="InterPro" id="IPR003660">
    <property type="entry name" value="HAMP_dom"/>
</dbReference>
<keyword evidence="12 21" id="KW-0547">Nucleotide-binding</keyword>
<name>A0A916YRP9_9BACL</name>
<dbReference type="GO" id="GO:0046983">
    <property type="term" value="F:protein dimerization activity"/>
    <property type="evidence" value="ECO:0007669"/>
    <property type="project" value="InterPro"/>
</dbReference>
<evidence type="ECO:0000259" key="23">
    <source>
        <dbReference type="PROSITE" id="PS50109"/>
    </source>
</evidence>
<dbReference type="PANTHER" id="PTHR24421:SF37">
    <property type="entry name" value="SENSOR HISTIDINE KINASE NARS"/>
    <property type="match status" value="1"/>
</dbReference>
<sequence length="356" mass="39499">MNMHRMVSIRWKLTIAGIVIALLLFAGAACAIVFFYKLDFLILWVVQKKNIPLILILSAAAAGVGAVCGWTYGSVLKKRLDRLMETITIFERGNFVHRVVLRKGEEDEIGLMASRLNEMAGHIQRQIAALQKLSTEKAEMGEQLKKSAILEERQRLARELHDAVSQQLFAISMMTSTLTESPDLNAGKARKQITMVDKLAGNAQNEMRALLRQLRPATLEGKSLKEGLQELVEEIADKQSLDIRSEIEPVEGLPKGVEDHLFRITQEGLSNVLRHSQADSLSVKLGFYNKQIHLKITDNGIGFDANAVKSSSFGLKTVQERAHEIGGVATIVSFPGKGTQLEVKVPIIDHGEERRS</sequence>
<evidence type="ECO:0000313" key="26">
    <source>
        <dbReference type="Proteomes" id="UP000612456"/>
    </source>
</evidence>
<evidence type="ECO:0000256" key="20">
    <source>
        <dbReference type="ARBA" id="ARBA00024827"/>
    </source>
</evidence>
<evidence type="ECO:0000256" key="1">
    <source>
        <dbReference type="ARBA" id="ARBA00000085"/>
    </source>
</evidence>
<evidence type="ECO:0000256" key="5">
    <source>
        <dbReference type="ARBA" id="ARBA00022475"/>
    </source>
</evidence>